<keyword evidence="4" id="KW-1185">Reference proteome</keyword>
<name>A0ABR8UCB5_9BACL</name>
<gene>
    <name evidence="3" type="ORF">H9649_12715</name>
</gene>
<sequence length="258" mass="29078">MSRAEKHEVDHIICEALNEQISKQPASEMSVEDAWTILETKRIAEKASRPVRRKFPSKSLLVVAAACLLFFIILSPQQGAAFDNWVTFYQKFQGSVIQIFGGNTTHTADIDAPHAEGEDSAFQVMDVEYVTEQLNLEEAQKVTAFTIKSPIVPSDYQLTSVTVIREESQLSSEITLNYLGNGKRVRIDQKLLEGEFGLGMVADREDTKVKELFINERQATLILFKNGVRQLIWTTPSRYYSIEGNVEEKEIVALAKSM</sequence>
<keyword evidence="1" id="KW-1133">Transmembrane helix</keyword>
<evidence type="ECO:0000259" key="2">
    <source>
        <dbReference type="Pfam" id="PF14285"/>
    </source>
</evidence>
<reference evidence="3 4" key="1">
    <citation type="submission" date="2020-08" db="EMBL/GenBank/DDBJ databases">
        <title>A Genomic Blueprint of the Chicken Gut Microbiome.</title>
        <authorList>
            <person name="Gilroy R."/>
            <person name="Ravi A."/>
            <person name="Getino M."/>
            <person name="Pursley I."/>
            <person name="Horton D.L."/>
            <person name="Alikhan N.-F."/>
            <person name="Baker D."/>
            <person name="Gharbi K."/>
            <person name="Hall N."/>
            <person name="Watson M."/>
            <person name="Adriaenssens E.M."/>
            <person name="Foster-Nyarko E."/>
            <person name="Jarju S."/>
            <person name="Secka A."/>
            <person name="Antonio M."/>
            <person name="Oren A."/>
            <person name="Chaudhuri R."/>
            <person name="La Ragione R.M."/>
            <person name="Hildebrand F."/>
            <person name="Pallen M.J."/>
        </authorList>
    </citation>
    <scope>NUCLEOTIDE SEQUENCE [LARGE SCALE GENOMIC DNA]</scope>
    <source>
        <strain evidence="3 4">Sa2YVA2</strain>
    </source>
</reference>
<feature type="transmembrane region" description="Helical" evidence="1">
    <location>
        <begin position="55"/>
        <end position="74"/>
    </location>
</feature>
<feature type="domain" description="DUF4367" evidence="2">
    <location>
        <begin position="152"/>
        <end position="258"/>
    </location>
</feature>
<dbReference type="Pfam" id="PF14285">
    <property type="entry name" value="DUF4367"/>
    <property type="match status" value="1"/>
</dbReference>
<accession>A0ABR8UCB5</accession>
<dbReference type="EMBL" id="JACSQN010000011">
    <property type="protein sequence ID" value="MBD7985455.1"/>
    <property type="molecule type" value="Genomic_DNA"/>
</dbReference>
<comment type="caution">
    <text evidence="3">The sequence shown here is derived from an EMBL/GenBank/DDBJ whole genome shotgun (WGS) entry which is preliminary data.</text>
</comment>
<evidence type="ECO:0000313" key="4">
    <source>
        <dbReference type="Proteomes" id="UP000626786"/>
    </source>
</evidence>
<dbReference type="RefSeq" id="WP_191695279.1">
    <property type="nucleotide sequence ID" value="NZ_JACSQN010000011.1"/>
</dbReference>
<evidence type="ECO:0000313" key="3">
    <source>
        <dbReference type="EMBL" id="MBD7985455.1"/>
    </source>
</evidence>
<evidence type="ECO:0000256" key="1">
    <source>
        <dbReference type="SAM" id="Phobius"/>
    </source>
</evidence>
<dbReference type="Proteomes" id="UP000626786">
    <property type="component" value="Unassembled WGS sequence"/>
</dbReference>
<keyword evidence="1" id="KW-0812">Transmembrane</keyword>
<dbReference type="InterPro" id="IPR025377">
    <property type="entry name" value="DUF4367"/>
</dbReference>
<organism evidence="3 4">
    <name type="scientific">Sporosarcina quadrami</name>
    <dbReference type="NCBI Taxonomy" id="2762234"/>
    <lineage>
        <taxon>Bacteria</taxon>
        <taxon>Bacillati</taxon>
        <taxon>Bacillota</taxon>
        <taxon>Bacilli</taxon>
        <taxon>Bacillales</taxon>
        <taxon>Caryophanaceae</taxon>
        <taxon>Sporosarcina</taxon>
    </lineage>
</organism>
<protein>
    <submittedName>
        <fullName evidence="3">DUF4367 domain-containing protein</fullName>
    </submittedName>
</protein>
<proteinExistence type="predicted"/>
<keyword evidence="1" id="KW-0472">Membrane</keyword>